<sequence length="727" mass="83924">MLPLEQESLRQRIHSVSNGNPLDRQIGVLNLKQEIRSKILFSDGQLPANNQTIVSFNRDAKRLAEMRARRSSALALKRILDVPDDGRETTIDDLAAMINSLHAILPISDNNFKKVNPEKYGLNDNDLGKLLHLTGLISLPDEEDKNNNLVKNLYRGFFEYYLWKFNKRNELPELTQNLLYTSLLDRIPPLLLNFHLYTLPQAWIDFYNKEELSGKPVSSDTWQRFFTEQTRRNVTANMGLDISKLNSTSSNEYSKWRKEYMQSANLLGIKLEAGGESEVKLSVPEMDSFKKYLVHNLVQMMSDRNAERIILGVSGDLDSSAMLAFLAEIIREHRLPYKITAFYLKKEQHNTRFNRIKQLIQYANRELEEPVVEFKVFDMQFVYHQLILALRSTQNGFTGPNPEYIRNALLLTVEGIRSEVDKKTQHGTNNQISRKRREYGMGDKDPRISKLAKSLRGLSDDNFPDVFESLTESYGEALPEGQLVDFIAGLLEEEESTDLSRILEAIDTNEQGNVIHELLLTIRGHLCRQNNMPLTVSGQNMTELSIGNVGTADSFVAWLPFGYFLKTHIRELFREYLNNSGGNLDADEWEKRPLKDLVPYFPDGMSVSQKNNMTVLCRTPVFIDEFTKVEVDYLKSAIPQDVWENIRKENGHHLRMDGQVQWHIDPFIHYFLIRGLSEKSYRELVKMFPNRDTDIQLAAFLMSGSRENRQKDIFLHQTSRNNLNCSL</sequence>
<evidence type="ECO:0000313" key="2">
    <source>
        <dbReference type="Proteomes" id="UP000034894"/>
    </source>
</evidence>
<gene>
    <name evidence="1" type="ORF">UV73_C0004G0164</name>
</gene>
<dbReference type="AlphaFoldDB" id="A0A0G1DKB4"/>
<reference evidence="1 2" key="1">
    <citation type="journal article" date="2015" name="Nature">
        <title>rRNA introns, odd ribosomes, and small enigmatic genomes across a large radiation of phyla.</title>
        <authorList>
            <person name="Brown C.T."/>
            <person name="Hug L.A."/>
            <person name="Thomas B.C."/>
            <person name="Sharon I."/>
            <person name="Castelle C.J."/>
            <person name="Singh A."/>
            <person name="Wilkins M.J."/>
            <person name="Williams K.H."/>
            <person name="Banfield J.F."/>
        </authorList>
    </citation>
    <scope>NUCLEOTIDE SEQUENCE [LARGE SCALE GENOMIC DNA]</scope>
</reference>
<dbReference type="EMBL" id="LCFP01000004">
    <property type="protein sequence ID" value="KKS98022.1"/>
    <property type="molecule type" value="Genomic_DNA"/>
</dbReference>
<accession>A0A0G1DKB4</accession>
<dbReference type="InterPro" id="IPR014729">
    <property type="entry name" value="Rossmann-like_a/b/a_fold"/>
</dbReference>
<comment type="caution">
    <text evidence="1">The sequence shown here is derived from an EMBL/GenBank/DDBJ whole genome shotgun (WGS) entry which is preliminary data.</text>
</comment>
<organism evidence="1 2">
    <name type="scientific">Candidatus Gottesmanbacteria bacterium GW2011_GWA2_43_14</name>
    <dbReference type="NCBI Taxonomy" id="1618443"/>
    <lineage>
        <taxon>Bacteria</taxon>
        <taxon>Candidatus Gottesmaniibacteriota</taxon>
    </lineage>
</organism>
<dbReference type="Proteomes" id="UP000034894">
    <property type="component" value="Unassembled WGS sequence"/>
</dbReference>
<dbReference type="STRING" id="1618443.UV73_C0004G0164"/>
<dbReference type="Gene3D" id="3.40.50.620">
    <property type="entry name" value="HUPs"/>
    <property type="match status" value="1"/>
</dbReference>
<dbReference type="SUPFAM" id="SSF52402">
    <property type="entry name" value="Adenine nucleotide alpha hydrolases-like"/>
    <property type="match status" value="1"/>
</dbReference>
<evidence type="ECO:0000313" key="1">
    <source>
        <dbReference type="EMBL" id="KKS98022.1"/>
    </source>
</evidence>
<name>A0A0G1DKB4_9BACT</name>
<proteinExistence type="predicted"/>
<protein>
    <submittedName>
        <fullName evidence="1">Uncharacterized protein</fullName>
    </submittedName>
</protein>